<name>A0AAD7WR40_9TELE</name>
<evidence type="ECO:0000313" key="7">
    <source>
        <dbReference type="EMBL" id="KAJ8405913.1"/>
    </source>
</evidence>
<evidence type="ECO:0000256" key="3">
    <source>
        <dbReference type="ARBA" id="ARBA00022786"/>
    </source>
</evidence>
<evidence type="ECO:0000313" key="8">
    <source>
        <dbReference type="Proteomes" id="UP001221898"/>
    </source>
</evidence>
<keyword evidence="4" id="KW-0862">Zinc</keyword>
<dbReference type="Gene3D" id="1.20.1280.50">
    <property type="match status" value="1"/>
</dbReference>
<dbReference type="InterPro" id="IPR036047">
    <property type="entry name" value="F-box-like_dom_sf"/>
</dbReference>
<keyword evidence="8" id="KW-1185">Reference proteome</keyword>
<comment type="caution">
    <text evidence="7">The sequence shown here is derived from an EMBL/GenBank/DDBJ whole genome shotgun (WGS) entry which is preliminary data.</text>
</comment>
<evidence type="ECO:0000256" key="4">
    <source>
        <dbReference type="ARBA" id="ARBA00022833"/>
    </source>
</evidence>
<dbReference type="AlphaFoldDB" id="A0AAD7WR40"/>
<evidence type="ECO:0000256" key="1">
    <source>
        <dbReference type="ARBA" id="ARBA00022723"/>
    </source>
</evidence>
<proteinExistence type="predicted"/>
<dbReference type="Pfam" id="PF15965">
    <property type="entry name" value="zf-TRAF_2"/>
    <property type="match status" value="1"/>
</dbReference>
<dbReference type="GO" id="GO:0061630">
    <property type="term" value="F:ubiquitin protein ligase activity"/>
    <property type="evidence" value="ECO:0007669"/>
    <property type="project" value="InterPro"/>
</dbReference>
<keyword evidence="1" id="KW-0479">Metal-binding</keyword>
<reference evidence="7" key="1">
    <citation type="journal article" date="2023" name="Science">
        <title>Genome structures resolve the early diversification of teleost fishes.</title>
        <authorList>
            <person name="Parey E."/>
            <person name="Louis A."/>
            <person name="Montfort J."/>
            <person name="Bouchez O."/>
            <person name="Roques C."/>
            <person name="Iampietro C."/>
            <person name="Lluch J."/>
            <person name="Castinel A."/>
            <person name="Donnadieu C."/>
            <person name="Desvignes T."/>
            <person name="Floi Bucao C."/>
            <person name="Jouanno E."/>
            <person name="Wen M."/>
            <person name="Mejri S."/>
            <person name="Dirks R."/>
            <person name="Jansen H."/>
            <person name="Henkel C."/>
            <person name="Chen W.J."/>
            <person name="Zahm M."/>
            <person name="Cabau C."/>
            <person name="Klopp C."/>
            <person name="Thompson A.W."/>
            <person name="Robinson-Rechavi M."/>
            <person name="Braasch I."/>
            <person name="Lecointre G."/>
            <person name="Bobe J."/>
            <person name="Postlethwait J.H."/>
            <person name="Berthelot C."/>
            <person name="Roest Crollius H."/>
            <person name="Guiguen Y."/>
        </authorList>
    </citation>
    <scope>NUCLEOTIDE SEQUENCE</scope>
    <source>
        <strain evidence="7">NC1722</strain>
    </source>
</reference>
<evidence type="ECO:0000256" key="5">
    <source>
        <dbReference type="SAM" id="MobiDB-lite"/>
    </source>
</evidence>
<feature type="region of interest" description="Disordered" evidence="5">
    <location>
        <begin position="203"/>
        <end position="253"/>
    </location>
</feature>
<accession>A0AAD7WR40</accession>
<feature type="compositionally biased region" description="Acidic residues" evidence="5">
    <location>
        <begin position="132"/>
        <end position="143"/>
    </location>
</feature>
<organism evidence="7 8">
    <name type="scientific">Aldrovandia affinis</name>
    <dbReference type="NCBI Taxonomy" id="143900"/>
    <lineage>
        <taxon>Eukaryota</taxon>
        <taxon>Metazoa</taxon>
        <taxon>Chordata</taxon>
        <taxon>Craniata</taxon>
        <taxon>Vertebrata</taxon>
        <taxon>Euteleostomi</taxon>
        <taxon>Actinopterygii</taxon>
        <taxon>Neopterygii</taxon>
        <taxon>Teleostei</taxon>
        <taxon>Notacanthiformes</taxon>
        <taxon>Halosauridae</taxon>
        <taxon>Aldrovandia</taxon>
    </lineage>
</organism>
<dbReference type="InterPro" id="IPR043013">
    <property type="entry name" value="Znf_TRAF_N"/>
</dbReference>
<dbReference type="GO" id="GO:0008270">
    <property type="term" value="F:zinc ion binding"/>
    <property type="evidence" value="ECO:0007669"/>
    <property type="project" value="UniProtKB-KW"/>
</dbReference>
<dbReference type="EMBL" id="JAINUG010000046">
    <property type="protein sequence ID" value="KAJ8405913.1"/>
    <property type="molecule type" value="Genomic_DNA"/>
</dbReference>
<keyword evidence="2" id="KW-0863">Zinc-finger</keyword>
<dbReference type="Gene3D" id="3.30.40.150">
    <property type="entry name" value="TRAF-like zinc-finger, N-terminal subdomain"/>
    <property type="match status" value="1"/>
</dbReference>
<feature type="domain" description="F-box" evidence="6">
    <location>
        <begin position="533"/>
        <end position="587"/>
    </location>
</feature>
<dbReference type="SUPFAM" id="SSF49599">
    <property type="entry name" value="TRAF domain-like"/>
    <property type="match status" value="1"/>
</dbReference>
<feature type="compositionally biased region" description="Polar residues" evidence="5">
    <location>
        <begin position="234"/>
        <end position="250"/>
    </location>
</feature>
<keyword evidence="3" id="KW-0833">Ubl conjugation pathway</keyword>
<dbReference type="PANTHER" id="PTHR15933">
    <property type="entry name" value="PROTEIN CBG16327"/>
    <property type="match status" value="1"/>
</dbReference>
<dbReference type="Proteomes" id="UP001221898">
    <property type="component" value="Unassembled WGS sequence"/>
</dbReference>
<gene>
    <name evidence="7" type="ORF">AAFF_G00313500</name>
</gene>
<dbReference type="InterPro" id="IPR001810">
    <property type="entry name" value="F-box_dom"/>
</dbReference>
<protein>
    <recommendedName>
        <fullName evidence="6">F-box domain-containing protein</fullName>
    </recommendedName>
</protein>
<evidence type="ECO:0000259" key="6">
    <source>
        <dbReference type="PROSITE" id="PS50181"/>
    </source>
</evidence>
<dbReference type="GO" id="GO:0005737">
    <property type="term" value="C:cytoplasm"/>
    <property type="evidence" value="ECO:0007669"/>
    <property type="project" value="TreeGrafter"/>
</dbReference>
<evidence type="ECO:0000256" key="2">
    <source>
        <dbReference type="ARBA" id="ARBA00022771"/>
    </source>
</evidence>
<dbReference type="InterPro" id="IPR001293">
    <property type="entry name" value="Znf_TRAF"/>
</dbReference>
<dbReference type="SUPFAM" id="SSF81383">
    <property type="entry name" value="F-box domain"/>
    <property type="match status" value="1"/>
</dbReference>
<dbReference type="Pfam" id="PF15966">
    <property type="entry name" value="F-box_4"/>
    <property type="match status" value="1"/>
</dbReference>
<dbReference type="PROSITE" id="PS50181">
    <property type="entry name" value="FBOX"/>
    <property type="match status" value="1"/>
</dbReference>
<feature type="region of interest" description="Disordered" evidence="5">
    <location>
        <begin position="132"/>
        <end position="166"/>
    </location>
</feature>
<sequence>MRRYNRTTVRQHKHCEMCFSRRCRAPVDISISCVTISCRLLCGAIFHLCKEEEHQLLCPNEKVPCLNAHYGCPFTMSRSKRAKHLEANAIFYDNVLKEPRSEEQLDLSMALRDQKHLCERLKMKTFFPELMEEVEEPEPPELEEVAREGGFGDGAWGSTSQGEPQDHNHSLALVSAENGVDTESYNRWEKMFSMEKGGCKYAGKAAEDDKKRHDGKDSKEPSSGPNVPEEVHQVRQQAKTATPENNTTTGLAPWQEGVLERLAKEVTPKEFNMYVVHHGRMLIRFGQMAACTPREKDFVYGSLEPIPVQTLRSFNVPTSYRGKRFHVRDTTNRISTESKALDTSGLGIAVEDLPKMDEISATLLCYSERELRGHKICETVGTDGMYVDLGTQTYDFSSAPFKINDTLADITDNRALKLHVQIHAESATSRHNKSSSVFTFLCGHFFRRDEFRSHFKNVHSDIQSCLDGWFQQRCPLAYLGCTYSQKRFQPSTHRATVTYNQELGAFTLRPEVSSSLFEGVKTTTTGRKRTRNLDLLSQLPFEVLVHVAGFLDSFTLSQLALVSRLMRDVCETLLQERGMVSLKWEKKIYSHGRSSWKCKKVWHYGYLFSSVERWQFGDVPSMSEHLKLCPFYQTEMKKEPVVLAKVNNLRQGYCKVKKQGQQENL</sequence>
<feature type="compositionally biased region" description="Basic and acidic residues" evidence="5">
    <location>
        <begin position="205"/>
        <end position="220"/>
    </location>
</feature>
<dbReference type="PANTHER" id="PTHR15933:SF1">
    <property type="entry name" value="F-BOX ONLY PROTEIN 40"/>
    <property type="match status" value="1"/>
</dbReference>
<dbReference type="InterPro" id="IPR031890">
    <property type="entry name" value="Fbxo30/Fbxo40"/>
</dbReference>